<dbReference type="InterPro" id="IPR035979">
    <property type="entry name" value="RBD_domain_sf"/>
</dbReference>
<proteinExistence type="predicted"/>
<dbReference type="PANTHER" id="PTHR32343">
    <property type="entry name" value="SERINE/ARGININE-RICH SPLICING FACTOR"/>
    <property type="match status" value="1"/>
</dbReference>
<dbReference type="OrthoDB" id="7763451at2759"/>
<organism evidence="4 5">
    <name type="scientific">Parasitella parasitica</name>
    <dbReference type="NCBI Taxonomy" id="35722"/>
    <lineage>
        <taxon>Eukaryota</taxon>
        <taxon>Fungi</taxon>
        <taxon>Fungi incertae sedis</taxon>
        <taxon>Mucoromycota</taxon>
        <taxon>Mucoromycotina</taxon>
        <taxon>Mucoromycetes</taxon>
        <taxon>Mucorales</taxon>
        <taxon>Mucorineae</taxon>
        <taxon>Mucoraceae</taxon>
        <taxon>Parasitella</taxon>
    </lineage>
</organism>
<reference evidence="4 5" key="1">
    <citation type="submission" date="2014-09" db="EMBL/GenBank/DDBJ databases">
        <authorList>
            <person name="Ellenberger Sabrina"/>
        </authorList>
    </citation>
    <scope>NUCLEOTIDE SEQUENCE [LARGE SCALE GENOMIC DNA]</scope>
    <source>
        <strain evidence="4 5">CBS 412.66</strain>
    </source>
</reference>
<evidence type="ECO:0000313" key="4">
    <source>
        <dbReference type="EMBL" id="CEP08100.1"/>
    </source>
</evidence>
<name>A0A0B7MXT7_9FUNG</name>
<keyword evidence="1" id="KW-0694">RNA-binding</keyword>
<evidence type="ECO:0000256" key="2">
    <source>
        <dbReference type="SAM" id="MobiDB-lite"/>
    </source>
</evidence>
<dbReference type="Proteomes" id="UP000054107">
    <property type="component" value="Unassembled WGS sequence"/>
</dbReference>
<evidence type="ECO:0000313" key="5">
    <source>
        <dbReference type="Proteomes" id="UP000054107"/>
    </source>
</evidence>
<evidence type="ECO:0000256" key="1">
    <source>
        <dbReference type="PROSITE-ProRule" id="PRU00176"/>
    </source>
</evidence>
<dbReference type="InterPro" id="IPR000504">
    <property type="entry name" value="RRM_dom"/>
</dbReference>
<dbReference type="InterPro" id="IPR012677">
    <property type="entry name" value="Nucleotide-bd_a/b_plait_sf"/>
</dbReference>
<evidence type="ECO:0000259" key="3">
    <source>
        <dbReference type="PROSITE" id="PS50102"/>
    </source>
</evidence>
<dbReference type="Gene3D" id="3.30.70.330">
    <property type="match status" value="1"/>
</dbReference>
<dbReference type="AlphaFoldDB" id="A0A0B7MXT7"/>
<dbReference type="SUPFAM" id="SSF54928">
    <property type="entry name" value="RNA-binding domain, RBD"/>
    <property type="match status" value="1"/>
</dbReference>
<dbReference type="SMART" id="SM00360">
    <property type="entry name" value="RRM"/>
    <property type="match status" value="1"/>
</dbReference>
<sequence length="359" mass="40186">MTNWTISIPETPSPNFVIVKNIALESTEQTVKEFFLFCGKIKEFELKVDEEDEKHQVALIHFERESAAKTAALLSNALIDESHIIATPYFDIPAKEGSSEGQESKSTEQSAQEDKPKSRIAAEILANGYMLQDHVVAKGLEYDNKYNLSGRLTGLLSSFQSNVKQFDEKYRIWDKAVDLDQKYKIGEKVQNAAQTAQNTAQAALQTPTGQKVQDLAAQTFAQIAAVHYEAKKIQGEKLHSPSSSTTKTPVANDTKATHVYQDRENTYADRLNYFHKTVQANQRECCPRTDSACSKENDPDLRLKLHIQIQQATFGEDINDGIIVPAGGYLEVSQSEGIIYYGVYNMDGTAFPFETYSLY</sequence>
<dbReference type="GO" id="GO:0003723">
    <property type="term" value="F:RNA binding"/>
    <property type="evidence" value="ECO:0007669"/>
    <property type="project" value="UniProtKB-UniRule"/>
</dbReference>
<dbReference type="PROSITE" id="PS50102">
    <property type="entry name" value="RRM"/>
    <property type="match status" value="1"/>
</dbReference>
<dbReference type="STRING" id="35722.A0A0B7MXT7"/>
<feature type="region of interest" description="Disordered" evidence="2">
    <location>
        <begin position="95"/>
        <end position="117"/>
    </location>
</feature>
<gene>
    <name evidence="4" type="primary">PARPA_01409.1 scaffold 1359</name>
</gene>
<dbReference type="EMBL" id="LN719426">
    <property type="protein sequence ID" value="CEP08100.1"/>
    <property type="molecule type" value="Genomic_DNA"/>
</dbReference>
<dbReference type="PANTHER" id="PTHR32343:SF10">
    <property type="entry name" value="RNA-BINDING REGION RNP-1 DOMAIN-CONTAINING PROTEIN"/>
    <property type="match status" value="1"/>
</dbReference>
<accession>A0A0B7MXT7</accession>
<feature type="domain" description="RRM" evidence="3">
    <location>
        <begin position="15"/>
        <end position="92"/>
    </location>
</feature>
<dbReference type="Pfam" id="PF00076">
    <property type="entry name" value="RRM_1"/>
    <property type="match status" value="1"/>
</dbReference>
<protein>
    <recommendedName>
        <fullName evidence="3">RRM domain-containing protein</fullName>
    </recommendedName>
</protein>
<keyword evidence="5" id="KW-1185">Reference proteome</keyword>